<reference evidence="2 3" key="1">
    <citation type="submission" date="2021-06" db="EMBL/GenBank/DDBJ databases">
        <authorList>
            <person name="Pan X."/>
        </authorList>
    </citation>
    <scope>NUCLEOTIDE SEQUENCE [LARGE SCALE GENOMIC DNA]</scope>
    <source>
        <strain evidence="2 3">4503</strain>
    </source>
</reference>
<feature type="compositionally biased region" description="Basic residues" evidence="1">
    <location>
        <begin position="1"/>
        <end position="10"/>
    </location>
</feature>
<feature type="region of interest" description="Disordered" evidence="1">
    <location>
        <begin position="1"/>
        <end position="36"/>
    </location>
</feature>
<gene>
    <name evidence="2" type="ORF">KN815_15145</name>
</gene>
<evidence type="ECO:0000256" key="1">
    <source>
        <dbReference type="SAM" id="MobiDB-lite"/>
    </source>
</evidence>
<comment type="caution">
    <text evidence="2">The sequence shown here is derived from an EMBL/GenBank/DDBJ whole genome shotgun (WGS) entry which is preliminary data.</text>
</comment>
<dbReference type="Proteomes" id="UP000720508">
    <property type="component" value="Unassembled WGS sequence"/>
</dbReference>
<organism evidence="2 3">
    <name type="scientific">Streptomyces niphimycinicus</name>
    <dbReference type="NCBI Taxonomy" id="2842201"/>
    <lineage>
        <taxon>Bacteria</taxon>
        <taxon>Bacillati</taxon>
        <taxon>Actinomycetota</taxon>
        <taxon>Actinomycetes</taxon>
        <taxon>Kitasatosporales</taxon>
        <taxon>Streptomycetaceae</taxon>
        <taxon>Streptomyces</taxon>
    </lineage>
</organism>
<keyword evidence="3" id="KW-1185">Reference proteome</keyword>
<protein>
    <submittedName>
        <fullName evidence="2">Uncharacterized protein</fullName>
    </submittedName>
</protein>
<dbReference type="EMBL" id="JAHLEM010000151">
    <property type="protein sequence ID" value="MBU3865357.1"/>
    <property type="molecule type" value="Genomic_DNA"/>
</dbReference>
<accession>A0ABS6CEK1</accession>
<proteinExistence type="predicted"/>
<name>A0ABS6CEK1_9ACTN</name>
<feature type="compositionally biased region" description="Polar residues" evidence="1">
    <location>
        <begin position="22"/>
        <end position="33"/>
    </location>
</feature>
<evidence type="ECO:0000313" key="2">
    <source>
        <dbReference type="EMBL" id="MBU3865357.1"/>
    </source>
</evidence>
<evidence type="ECO:0000313" key="3">
    <source>
        <dbReference type="Proteomes" id="UP000720508"/>
    </source>
</evidence>
<dbReference type="RefSeq" id="WP_216342461.1">
    <property type="nucleotide sequence ID" value="NZ_JAHLEM010000151.1"/>
</dbReference>
<sequence>MTKSDHHHTTSHPGASRPLPTTVWTPDSNNPSGVSAPGEVLPGWALDKIRAEFTHRPGRPPARLIKVHIRDTEPGMDARARVTYLAPHEDGRSARPAPVLLAELHPDTLPAPDDEPVRACDEMPGAVENGWSGFFHRAHRLLFRNGVLLLATRQRRDAGRLTDPLGSLIASARTAGFRYLQHIVIIHGHPDGDRITPTPPEGAPPGLIHSDLLVLSAINSA</sequence>